<dbReference type="InterPro" id="IPR036380">
    <property type="entry name" value="Isochorismatase-like_sf"/>
</dbReference>
<keyword evidence="2" id="KW-0378">Hydrolase</keyword>
<name>A0AAD4KQN3_9EURO</name>
<evidence type="ECO:0000313" key="5">
    <source>
        <dbReference type="Proteomes" id="UP001201262"/>
    </source>
</evidence>
<dbReference type="GO" id="GO:0016787">
    <property type="term" value="F:hydrolase activity"/>
    <property type="evidence" value="ECO:0007669"/>
    <property type="project" value="UniProtKB-KW"/>
</dbReference>
<dbReference type="Gene3D" id="3.40.50.850">
    <property type="entry name" value="Isochorismatase-like"/>
    <property type="match status" value="1"/>
</dbReference>
<evidence type="ECO:0000256" key="2">
    <source>
        <dbReference type="ARBA" id="ARBA00022801"/>
    </source>
</evidence>
<dbReference type="RefSeq" id="XP_046071906.1">
    <property type="nucleotide sequence ID" value="XM_046216082.1"/>
</dbReference>
<dbReference type="Pfam" id="PF00857">
    <property type="entry name" value="Isochorismatase"/>
    <property type="match status" value="1"/>
</dbReference>
<dbReference type="GeneID" id="70246369"/>
<dbReference type="AlphaFoldDB" id="A0AAD4KQN3"/>
<dbReference type="EMBL" id="JAJTJA010000006">
    <property type="protein sequence ID" value="KAH8697205.1"/>
    <property type="molecule type" value="Genomic_DNA"/>
</dbReference>
<reference evidence="4" key="1">
    <citation type="submission" date="2021-12" db="EMBL/GenBank/DDBJ databases">
        <title>Convergent genome expansion in fungi linked to evolution of root-endophyte symbiosis.</title>
        <authorList>
            <consortium name="DOE Joint Genome Institute"/>
            <person name="Ke Y.-H."/>
            <person name="Bonito G."/>
            <person name="Liao H.-L."/>
            <person name="Looney B."/>
            <person name="Rojas-Flechas A."/>
            <person name="Nash J."/>
            <person name="Hameed K."/>
            <person name="Schadt C."/>
            <person name="Martin F."/>
            <person name="Crous P.W."/>
            <person name="Miettinen O."/>
            <person name="Magnuson J.K."/>
            <person name="Labbe J."/>
            <person name="Jacobson D."/>
            <person name="Doktycz M.J."/>
            <person name="Veneault-Fourrey C."/>
            <person name="Kuo A."/>
            <person name="Mondo S."/>
            <person name="Calhoun S."/>
            <person name="Riley R."/>
            <person name="Ohm R."/>
            <person name="LaButti K."/>
            <person name="Andreopoulos B."/>
            <person name="Pangilinan J."/>
            <person name="Nolan M."/>
            <person name="Tritt A."/>
            <person name="Clum A."/>
            <person name="Lipzen A."/>
            <person name="Daum C."/>
            <person name="Barry K."/>
            <person name="Grigoriev I.V."/>
            <person name="Vilgalys R."/>
        </authorList>
    </citation>
    <scope>NUCLEOTIDE SEQUENCE</scope>
    <source>
        <strain evidence="4">PMI_201</strain>
    </source>
</reference>
<evidence type="ECO:0000259" key="3">
    <source>
        <dbReference type="Pfam" id="PF00857"/>
    </source>
</evidence>
<feature type="domain" description="Isochorismatase-like" evidence="3">
    <location>
        <begin position="20"/>
        <end position="195"/>
    </location>
</feature>
<comment type="similarity">
    <text evidence="1">Belongs to the isochorismatase family.</text>
</comment>
<proteinExistence type="inferred from homology"/>
<keyword evidence="5" id="KW-1185">Reference proteome</keyword>
<evidence type="ECO:0000313" key="4">
    <source>
        <dbReference type="EMBL" id="KAH8697205.1"/>
    </source>
</evidence>
<protein>
    <submittedName>
        <fullName evidence="4">Isochorismatase-like protein</fullName>
    </submittedName>
</protein>
<sequence length="205" mass="22036">MASSNSVDETSPSYYNPSQTALLLLDFHVLFVQKAGGPKASAALQNAIKLKSWAQYQGIRVIHCLIDRHKTTFPTAKGANRLSGFLSAMQASGGEEAPELIDQSSDDKTFTRTPGHVSALKSPGLEAYLQKNGIKSLIITGLSTSGCVLKTALAAADAEFVVSVISDGCADGDEELHDVLVRKVLNHRGYVYTTAEFLQEYASRK</sequence>
<gene>
    <name evidence="4" type="ORF">BGW36DRAFT_378199</name>
</gene>
<dbReference type="InterPro" id="IPR000868">
    <property type="entry name" value="Isochorismatase-like_dom"/>
</dbReference>
<accession>A0AAD4KQN3</accession>
<comment type="caution">
    <text evidence="4">The sequence shown here is derived from an EMBL/GenBank/DDBJ whole genome shotgun (WGS) entry which is preliminary data.</text>
</comment>
<organism evidence="4 5">
    <name type="scientific">Talaromyces proteolyticus</name>
    <dbReference type="NCBI Taxonomy" id="1131652"/>
    <lineage>
        <taxon>Eukaryota</taxon>
        <taxon>Fungi</taxon>
        <taxon>Dikarya</taxon>
        <taxon>Ascomycota</taxon>
        <taxon>Pezizomycotina</taxon>
        <taxon>Eurotiomycetes</taxon>
        <taxon>Eurotiomycetidae</taxon>
        <taxon>Eurotiales</taxon>
        <taxon>Trichocomaceae</taxon>
        <taxon>Talaromyces</taxon>
        <taxon>Talaromyces sect. Bacilispori</taxon>
    </lineage>
</organism>
<dbReference type="InterPro" id="IPR050272">
    <property type="entry name" value="Isochorismatase-like_hydrls"/>
</dbReference>
<dbReference type="PANTHER" id="PTHR43540:SF1">
    <property type="entry name" value="ISOCHORISMATASE HYDROLASE"/>
    <property type="match status" value="1"/>
</dbReference>
<dbReference type="CDD" id="cd00431">
    <property type="entry name" value="cysteine_hydrolases"/>
    <property type="match status" value="1"/>
</dbReference>
<evidence type="ECO:0000256" key="1">
    <source>
        <dbReference type="ARBA" id="ARBA00006336"/>
    </source>
</evidence>
<dbReference type="SUPFAM" id="SSF52499">
    <property type="entry name" value="Isochorismatase-like hydrolases"/>
    <property type="match status" value="1"/>
</dbReference>
<dbReference type="PANTHER" id="PTHR43540">
    <property type="entry name" value="PEROXYUREIDOACRYLATE/UREIDOACRYLATE AMIDOHYDROLASE-RELATED"/>
    <property type="match status" value="1"/>
</dbReference>
<dbReference type="Proteomes" id="UP001201262">
    <property type="component" value="Unassembled WGS sequence"/>
</dbReference>